<sequence length="116" mass="12186">MERKPTALIIPASLGEPVVLGRLDTGAAALRRLLGGGAESISRGDWHVYLNARARLLNLQPNIRAARLAEDAGLDISDAARGTAVFLGHTDLAAEADVPAYLTRRATELFGTALAA</sequence>
<reference evidence="1 3" key="1">
    <citation type="submission" date="2023-07" db="EMBL/GenBank/DDBJ databases">
        <title>Sorghum-associated microbial communities from plants grown in Nebraska, USA.</title>
        <authorList>
            <person name="Schachtman D."/>
        </authorList>
    </citation>
    <scope>NUCLEOTIDE SEQUENCE</scope>
    <source>
        <strain evidence="1">DS1006</strain>
        <strain evidence="2 3">DS1016</strain>
    </source>
</reference>
<accession>A0AAW8DFS1</accession>
<proteinExistence type="predicted"/>
<organism evidence="1 4">
    <name type="scientific">Arthrobacter bambusae</name>
    <dbReference type="NCBI Taxonomy" id="1338426"/>
    <lineage>
        <taxon>Bacteria</taxon>
        <taxon>Bacillati</taxon>
        <taxon>Actinomycetota</taxon>
        <taxon>Actinomycetes</taxon>
        <taxon>Micrococcales</taxon>
        <taxon>Micrococcaceae</taxon>
        <taxon>Arthrobacter</taxon>
    </lineage>
</organism>
<protein>
    <submittedName>
        <fullName evidence="1">Uncharacterized protein</fullName>
    </submittedName>
</protein>
<name>A0AAW8DFS1_9MICC</name>
<dbReference type="AlphaFoldDB" id="A0AAW8DFS1"/>
<evidence type="ECO:0000313" key="2">
    <source>
        <dbReference type="EMBL" id="MDQ0180530.1"/>
    </source>
</evidence>
<dbReference type="EMBL" id="JAUSTF010000003">
    <property type="protein sequence ID" value="MDQ0180530.1"/>
    <property type="molecule type" value="Genomic_DNA"/>
</dbReference>
<gene>
    <name evidence="1" type="ORF">J2S90_002364</name>
    <name evidence="2" type="ORF">J2S93_001952</name>
</gene>
<evidence type="ECO:0000313" key="4">
    <source>
        <dbReference type="Proteomes" id="UP001242995"/>
    </source>
</evidence>
<dbReference type="EMBL" id="JAUSRG010000005">
    <property type="protein sequence ID" value="MDP9905398.1"/>
    <property type="molecule type" value="Genomic_DNA"/>
</dbReference>
<dbReference type="RefSeq" id="WP_306961432.1">
    <property type="nucleotide sequence ID" value="NZ_JAUSRG010000005.1"/>
</dbReference>
<keyword evidence="3" id="KW-1185">Reference proteome</keyword>
<comment type="caution">
    <text evidence="1">The sequence shown here is derived from an EMBL/GenBank/DDBJ whole genome shotgun (WGS) entry which is preliminary data.</text>
</comment>
<evidence type="ECO:0000313" key="3">
    <source>
        <dbReference type="Proteomes" id="UP001230951"/>
    </source>
</evidence>
<dbReference type="Proteomes" id="UP001230951">
    <property type="component" value="Unassembled WGS sequence"/>
</dbReference>
<dbReference type="Proteomes" id="UP001242995">
    <property type="component" value="Unassembled WGS sequence"/>
</dbReference>
<evidence type="ECO:0000313" key="1">
    <source>
        <dbReference type="EMBL" id="MDP9905398.1"/>
    </source>
</evidence>